<dbReference type="EMBL" id="LXSL01000012">
    <property type="protein sequence ID" value="OAM30876.1"/>
    <property type="molecule type" value="Genomic_DNA"/>
</dbReference>
<evidence type="ECO:0000313" key="2">
    <source>
        <dbReference type="Proteomes" id="UP000077885"/>
    </source>
</evidence>
<proteinExistence type="predicted"/>
<sequence>MERFSRGVGNRFDVFFSPCAAEYEALLPKRNAVFRGIEVCNADGQQTRLELVVIDNLPAGIAFDHAGFDFTQPLSADVGSITRAASAEEQTGLRRLETLGFAGSVPAVLDEVEIAGLGYLRLREIADGDFIGLGADDVLYWCRHEGEVLALPPGLVAELREKLFTASRGEVAALLEKLP</sequence>
<dbReference type="STRING" id="1795827.A7P95_02440"/>
<keyword evidence="2" id="KW-1185">Reference proteome</keyword>
<name>A0A1A9S2I0_9NEIS</name>
<comment type="caution">
    <text evidence="1">The sequence shown here is derived from an EMBL/GenBank/DDBJ whole genome shotgun (WGS) entry which is preliminary data.</text>
</comment>
<accession>A0A1A9S2I0</accession>
<reference evidence="2" key="1">
    <citation type="submission" date="2016-05" db="EMBL/GenBank/DDBJ databases">
        <title>Draft genome of Corynebacterium afermentans subsp. afermentans LCDC 88199T.</title>
        <authorList>
            <person name="Bernier A.-M."/>
            <person name="Bernard K."/>
        </authorList>
    </citation>
    <scope>NUCLEOTIDE SEQUENCE [LARGE SCALE GENOMIC DNA]</scope>
    <source>
        <strain evidence="2">NML02-A-017</strain>
    </source>
</reference>
<dbReference type="Proteomes" id="UP000077885">
    <property type="component" value="Unassembled WGS sequence"/>
</dbReference>
<evidence type="ECO:0000313" key="1">
    <source>
        <dbReference type="EMBL" id="OAM30876.1"/>
    </source>
</evidence>
<protein>
    <submittedName>
        <fullName evidence="1">Uncharacterized protein</fullName>
    </submittedName>
</protein>
<dbReference type="AlphaFoldDB" id="A0A1A9S2I0"/>
<gene>
    <name evidence="1" type="ORF">A7P95_02440</name>
</gene>
<organism evidence="1 2">
    <name type="scientific">Eikenella longinqua</name>
    <dbReference type="NCBI Taxonomy" id="1795827"/>
    <lineage>
        <taxon>Bacteria</taxon>
        <taxon>Pseudomonadati</taxon>
        <taxon>Pseudomonadota</taxon>
        <taxon>Betaproteobacteria</taxon>
        <taxon>Neisseriales</taxon>
        <taxon>Neisseriaceae</taxon>
        <taxon>Eikenella</taxon>
    </lineage>
</organism>